<dbReference type="Proteomes" id="UP000270094">
    <property type="component" value="Unassembled WGS sequence"/>
</dbReference>
<accession>A0A3P7LCD5</accession>
<dbReference type="EMBL" id="UYYB01097713">
    <property type="protein sequence ID" value="VDM76778.1"/>
    <property type="molecule type" value="Genomic_DNA"/>
</dbReference>
<gene>
    <name evidence="1" type="ORF">SVUK_LOCUS11776</name>
</gene>
<dbReference type="AlphaFoldDB" id="A0A3P7LCD5"/>
<sequence length="75" mass="8837">MRDTITLSPNDLNEIRIDSMQSPIKMKACKSQSLPEGRLPYRRESNFNKFKYSIKKNFKGSLRRSVFLTHIHSSY</sequence>
<reference evidence="1 2" key="1">
    <citation type="submission" date="2018-11" db="EMBL/GenBank/DDBJ databases">
        <authorList>
            <consortium name="Pathogen Informatics"/>
        </authorList>
    </citation>
    <scope>NUCLEOTIDE SEQUENCE [LARGE SCALE GENOMIC DNA]</scope>
</reference>
<keyword evidence="2" id="KW-1185">Reference proteome</keyword>
<organism evidence="1 2">
    <name type="scientific">Strongylus vulgaris</name>
    <name type="common">Blood worm</name>
    <dbReference type="NCBI Taxonomy" id="40348"/>
    <lineage>
        <taxon>Eukaryota</taxon>
        <taxon>Metazoa</taxon>
        <taxon>Ecdysozoa</taxon>
        <taxon>Nematoda</taxon>
        <taxon>Chromadorea</taxon>
        <taxon>Rhabditida</taxon>
        <taxon>Rhabditina</taxon>
        <taxon>Rhabditomorpha</taxon>
        <taxon>Strongyloidea</taxon>
        <taxon>Strongylidae</taxon>
        <taxon>Strongylus</taxon>
    </lineage>
</organism>
<dbReference type="OrthoDB" id="5860840at2759"/>
<evidence type="ECO:0000313" key="2">
    <source>
        <dbReference type="Proteomes" id="UP000270094"/>
    </source>
</evidence>
<name>A0A3P7LCD5_STRVU</name>
<protein>
    <submittedName>
        <fullName evidence="1">Uncharacterized protein</fullName>
    </submittedName>
</protein>
<proteinExistence type="predicted"/>
<evidence type="ECO:0000313" key="1">
    <source>
        <dbReference type="EMBL" id="VDM76778.1"/>
    </source>
</evidence>